<dbReference type="EMBL" id="SWLB01000026">
    <property type="protein sequence ID" value="KAF3321797.1"/>
    <property type="molecule type" value="Genomic_DNA"/>
</dbReference>
<gene>
    <name evidence="4" type="ORF">FCM35_KLT14013</name>
</gene>
<comment type="caution">
    <text evidence="4">The sequence shown here is derived from an EMBL/GenBank/DDBJ whole genome shotgun (WGS) entry which is preliminary data.</text>
</comment>
<dbReference type="PANTHER" id="PTHR33155:SF9">
    <property type="entry name" value="FANTASTIC FOUR-LIKE PROTEIN (DUF3049)"/>
    <property type="match status" value="1"/>
</dbReference>
<accession>A0A833QMZ3</accession>
<reference evidence="4" key="1">
    <citation type="submission" date="2020-01" db="EMBL/GenBank/DDBJ databases">
        <title>Genome sequence of Kobresia littledalei, the first chromosome-level genome in the family Cyperaceae.</title>
        <authorList>
            <person name="Qu G."/>
        </authorList>
    </citation>
    <scope>NUCLEOTIDE SEQUENCE</scope>
    <source>
        <strain evidence="4">C.B.Clarke</strain>
        <tissue evidence="4">Leaf</tissue>
    </source>
</reference>
<evidence type="ECO:0000313" key="4">
    <source>
        <dbReference type="EMBL" id="KAF3321797.1"/>
    </source>
</evidence>
<dbReference type="InterPro" id="IPR021410">
    <property type="entry name" value="FAF"/>
</dbReference>
<feature type="domain" description="FAF" evidence="3">
    <location>
        <begin position="131"/>
        <end position="183"/>
    </location>
</feature>
<dbReference type="OrthoDB" id="676808at2759"/>
<proteinExistence type="inferred from homology"/>
<dbReference type="Pfam" id="PF11250">
    <property type="entry name" value="FAF"/>
    <property type="match status" value="1"/>
</dbReference>
<feature type="compositionally biased region" description="Acidic residues" evidence="2">
    <location>
        <begin position="186"/>
        <end position="228"/>
    </location>
</feature>
<evidence type="ECO:0000313" key="5">
    <source>
        <dbReference type="Proteomes" id="UP000623129"/>
    </source>
</evidence>
<sequence>MATCGSLRSLFEKPLPENPTLMESLSSWQNLMPKKPLDPASFTEIFGELHFQEKPLASTIFSWKSSDSLQLCTEGLGSESSDEVDDMANIESDDQELYAQFKEKMDMERLQLSSNKYNNSHSLSVKNEKGFPPPIPSIGRSGKPRMFFKAYREEGRFVLREIRMPSKEILRASRQDGRLKLQFACPEEDIIEGEEGERGGDEEDDDEAKEEEEDDDDDDDVDDEAKMK</sequence>
<dbReference type="AlphaFoldDB" id="A0A833QMZ3"/>
<organism evidence="4 5">
    <name type="scientific">Carex littledalei</name>
    <dbReference type="NCBI Taxonomy" id="544730"/>
    <lineage>
        <taxon>Eukaryota</taxon>
        <taxon>Viridiplantae</taxon>
        <taxon>Streptophyta</taxon>
        <taxon>Embryophyta</taxon>
        <taxon>Tracheophyta</taxon>
        <taxon>Spermatophyta</taxon>
        <taxon>Magnoliopsida</taxon>
        <taxon>Liliopsida</taxon>
        <taxon>Poales</taxon>
        <taxon>Cyperaceae</taxon>
        <taxon>Cyperoideae</taxon>
        <taxon>Cariceae</taxon>
        <taxon>Carex</taxon>
        <taxon>Carex subgen. Euthyceras</taxon>
    </lineage>
</organism>
<feature type="region of interest" description="Disordered" evidence="2">
    <location>
        <begin position="183"/>
        <end position="228"/>
    </location>
</feature>
<evidence type="ECO:0000256" key="2">
    <source>
        <dbReference type="SAM" id="MobiDB-lite"/>
    </source>
</evidence>
<evidence type="ECO:0000256" key="1">
    <source>
        <dbReference type="ARBA" id="ARBA00008690"/>
    </source>
</evidence>
<name>A0A833QMZ3_9POAL</name>
<evidence type="ECO:0000259" key="3">
    <source>
        <dbReference type="Pfam" id="PF11250"/>
    </source>
</evidence>
<dbReference type="Proteomes" id="UP000623129">
    <property type="component" value="Unassembled WGS sequence"/>
</dbReference>
<comment type="similarity">
    <text evidence="1">Belongs to the fantastic four family.</text>
</comment>
<dbReference type="InterPro" id="IPR046431">
    <property type="entry name" value="FAF_dom"/>
</dbReference>
<protein>
    <submittedName>
        <fullName evidence="4">Protein FAF-like</fullName>
    </submittedName>
</protein>
<keyword evidence="5" id="KW-1185">Reference proteome</keyword>
<dbReference type="PANTHER" id="PTHR33155">
    <property type="entry name" value="FANTASTIC FOUR-LIKE PROTEIN (DUF3049)"/>
    <property type="match status" value="1"/>
</dbReference>